<dbReference type="EMBL" id="JAEAOA010000236">
    <property type="protein sequence ID" value="KAK3578670.1"/>
    <property type="molecule type" value="Genomic_DNA"/>
</dbReference>
<evidence type="ECO:0000313" key="7">
    <source>
        <dbReference type="Proteomes" id="UP001195483"/>
    </source>
</evidence>
<evidence type="ECO:0000256" key="3">
    <source>
        <dbReference type="ARBA" id="ARBA00022525"/>
    </source>
</evidence>
<keyword evidence="3" id="KW-0964">Secreted</keyword>
<dbReference type="InterPro" id="IPR023561">
    <property type="entry name" value="Carbonic_anhydrase_a-class"/>
</dbReference>
<evidence type="ECO:0000256" key="1">
    <source>
        <dbReference type="ARBA" id="ARBA00004613"/>
    </source>
</evidence>
<gene>
    <name evidence="6" type="ORF">CHS0354_002975</name>
</gene>
<evidence type="ECO:0000256" key="2">
    <source>
        <dbReference type="ARBA" id="ARBA00010718"/>
    </source>
</evidence>
<dbReference type="GO" id="GO:0004089">
    <property type="term" value="F:carbonate dehydratase activity"/>
    <property type="evidence" value="ECO:0007669"/>
    <property type="project" value="InterPro"/>
</dbReference>
<reference evidence="6" key="3">
    <citation type="submission" date="2023-05" db="EMBL/GenBank/DDBJ databases">
        <authorList>
            <person name="Smith C.H."/>
        </authorList>
    </citation>
    <scope>NUCLEOTIDE SEQUENCE</scope>
    <source>
        <strain evidence="6">CHS0354</strain>
        <tissue evidence="6">Mantle</tissue>
    </source>
</reference>
<dbReference type="SMART" id="SM01057">
    <property type="entry name" value="Carb_anhydrase"/>
    <property type="match status" value="1"/>
</dbReference>
<feature type="domain" description="Alpha-carbonic anhydrase" evidence="5">
    <location>
        <begin position="27"/>
        <end position="288"/>
    </location>
</feature>
<evidence type="ECO:0000313" key="6">
    <source>
        <dbReference type="EMBL" id="KAK3578670.1"/>
    </source>
</evidence>
<protein>
    <recommendedName>
        <fullName evidence="5">Alpha-carbonic anhydrase domain-containing protein</fullName>
    </recommendedName>
</protein>
<organism evidence="6 7">
    <name type="scientific">Potamilus streckersoni</name>
    <dbReference type="NCBI Taxonomy" id="2493646"/>
    <lineage>
        <taxon>Eukaryota</taxon>
        <taxon>Metazoa</taxon>
        <taxon>Spiralia</taxon>
        <taxon>Lophotrochozoa</taxon>
        <taxon>Mollusca</taxon>
        <taxon>Bivalvia</taxon>
        <taxon>Autobranchia</taxon>
        <taxon>Heteroconchia</taxon>
        <taxon>Palaeoheterodonta</taxon>
        <taxon>Unionida</taxon>
        <taxon>Unionoidea</taxon>
        <taxon>Unionidae</taxon>
        <taxon>Ambleminae</taxon>
        <taxon>Lampsilini</taxon>
        <taxon>Potamilus</taxon>
    </lineage>
</organism>
<accession>A0AAE0VJ61</accession>
<name>A0AAE0VJ61_9BIVA</name>
<dbReference type="SUPFAM" id="SSF51069">
    <property type="entry name" value="Carbonic anhydrase"/>
    <property type="match status" value="1"/>
</dbReference>
<dbReference type="AlphaFoldDB" id="A0AAE0VJ61"/>
<dbReference type="Gene3D" id="3.10.200.10">
    <property type="entry name" value="Alpha carbonic anhydrase"/>
    <property type="match status" value="1"/>
</dbReference>
<dbReference type="GO" id="GO:0008270">
    <property type="term" value="F:zinc ion binding"/>
    <property type="evidence" value="ECO:0007669"/>
    <property type="project" value="InterPro"/>
</dbReference>
<dbReference type="InterPro" id="IPR036398">
    <property type="entry name" value="CA_dom_sf"/>
</dbReference>
<comment type="caution">
    <text evidence="6">The sequence shown here is derived from an EMBL/GenBank/DDBJ whole genome shotgun (WGS) entry which is preliminary data.</text>
</comment>
<evidence type="ECO:0000259" key="5">
    <source>
        <dbReference type="PROSITE" id="PS51144"/>
    </source>
</evidence>
<comment type="similarity">
    <text evidence="2">Belongs to the alpha-carbonic anhydrase family.</text>
</comment>
<dbReference type="Proteomes" id="UP001195483">
    <property type="component" value="Unassembled WGS sequence"/>
</dbReference>
<sequence length="321" mass="36749">MLCNWITRFLDILFLSFASAQTSIWSNWWTYDGISGPRYWGLNPEWILCQVGKYQSPIDIQPEKLLYDPALTAILFPSKKMNGNLTNTGHDVTFHVEDDLLPHFNVTSGPLQYEYRIYQIKIHFAHSDVVGSEHLINGLSFPAEVQIMAYNADLCDNFTQALVSPNGLAIFAIFVEIGPVGNEAFTILADNLKYIPSKGQSSWISGLPLNILLPRTTQYMTYEGSTTQPGCQETVTWVIFNKPIYVLKEQMFELRKLNQKGGSDQQLLIEGNVRPIMPLNNRVIRTNIKYENKIKNCTVTKEVFYEVNTLRNNVRRKREGR</sequence>
<dbReference type="Pfam" id="PF00194">
    <property type="entry name" value="Carb_anhydrase"/>
    <property type="match status" value="1"/>
</dbReference>
<dbReference type="InterPro" id="IPR001148">
    <property type="entry name" value="CA_dom"/>
</dbReference>
<proteinExistence type="inferred from homology"/>
<dbReference type="GO" id="GO:0006730">
    <property type="term" value="P:one-carbon metabolic process"/>
    <property type="evidence" value="ECO:0007669"/>
    <property type="project" value="TreeGrafter"/>
</dbReference>
<feature type="chain" id="PRO_5042278003" description="Alpha-carbonic anhydrase domain-containing protein" evidence="4">
    <location>
        <begin position="21"/>
        <end position="321"/>
    </location>
</feature>
<comment type="subcellular location">
    <subcellularLocation>
        <location evidence="1">Secreted</location>
    </subcellularLocation>
</comment>
<evidence type="ECO:0000256" key="4">
    <source>
        <dbReference type="SAM" id="SignalP"/>
    </source>
</evidence>
<dbReference type="PANTHER" id="PTHR18952:SF208">
    <property type="entry name" value="CARBONIC ANHYDRASE XA-RELATED"/>
    <property type="match status" value="1"/>
</dbReference>
<reference evidence="6" key="2">
    <citation type="journal article" date="2021" name="Genome Biol. Evol.">
        <title>Developing a high-quality reference genome for a parasitic bivalve with doubly uniparental inheritance (Bivalvia: Unionida).</title>
        <authorList>
            <person name="Smith C.H."/>
        </authorList>
    </citation>
    <scope>NUCLEOTIDE SEQUENCE</scope>
    <source>
        <strain evidence="6">CHS0354</strain>
        <tissue evidence="6">Mantle</tissue>
    </source>
</reference>
<keyword evidence="4" id="KW-0732">Signal</keyword>
<dbReference type="PANTHER" id="PTHR18952">
    <property type="entry name" value="CARBONIC ANHYDRASE"/>
    <property type="match status" value="1"/>
</dbReference>
<dbReference type="PROSITE" id="PS51144">
    <property type="entry name" value="ALPHA_CA_2"/>
    <property type="match status" value="1"/>
</dbReference>
<dbReference type="GO" id="GO:0005576">
    <property type="term" value="C:extracellular region"/>
    <property type="evidence" value="ECO:0007669"/>
    <property type="project" value="UniProtKB-SubCell"/>
</dbReference>
<reference evidence="6" key="1">
    <citation type="journal article" date="2021" name="Genome Biol. Evol.">
        <title>A High-Quality Reference Genome for a Parasitic Bivalve with Doubly Uniparental Inheritance (Bivalvia: Unionida).</title>
        <authorList>
            <person name="Smith C.H."/>
        </authorList>
    </citation>
    <scope>NUCLEOTIDE SEQUENCE</scope>
    <source>
        <strain evidence="6">CHS0354</strain>
    </source>
</reference>
<keyword evidence="7" id="KW-1185">Reference proteome</keyword>
<feature type="signal peptide" evidence="4">
    <location>
        <begin position="1"/>
        <end position="20"/>
    </location>
</feature>